<dbReference type="Pfam" id="PF00188">
    <property type="entry name" value="CAP"/>
    <property type="match status" value="1"/>
</dbReference>
<evidence type="ECO:0000313" key="3">
    <source>
        <dbReference type="EMBL" id="XAY08475.1"/>
    </source>
</evidence>
<dbReference type="Gene3D" id="3.40.33.10">
    <property type="entry name" value="CAP"/>
    <property type="match status" value="1"/>
</dbReference>
<dbReference type="InterPro" id="IPR014044">
    <property type="entry name" value="CAP_dom"/>
</dbReference>
<feature type="domain" description="SCP" evidence="2">
    <location>
        <begin position="48"/>
        <end position="159"/>
    </location>
</feature>
<dbReference type="KEGG" id="parq:DSM112329_05376"/>
<organism evidence="3">
    <name type="scientific">Paraconexibacter sp. AEG42_29</name>
    <dbReference type="NCBI Taxonomy" id="2997339"/>
    <lineage>
        <taxon>Bacteria</taxon>
        <taxon>Bacillati</taxon>
        <taxon>Actinomycetota</taxon>
        <taxon>Thermoleophilia</taxon>
        <taxon>Solirubrobacterales</taxon>
        <taxon>Paraconexibacteraceae</taxon>
        <taxon>Paraconexibacter</taxon>
    </lineage>
</organism>
<dbReference type="PANTHER" id="PTHR31157">
    <property type="entry name" value="SCP DOMAIN-CONTAINING PROTEIN"/>
    <property type="match status" value="1"/>
</dbReference>
<dbReference type="RefSeq" id="WP_354699655.1">
    <property type="nucleotide sequence ID" value="NZ_CP114014.1"/>
</dbReference>
<dbReference type="CDD" id="cd05379">
    <property type="entry name" value="CAP_bacterial"/>
    <property type="match status" value="1"/>
</dbReference>
<protein>
    <submittedName>
        <fullName evidence="3">Sporulation protein</fullName>
    </submittedName>
</protein>
<evidence type="ECO:0000259" key="2">
    <source>
        <dbReference type="Pfam" id="PF00188"/>
    </source>
</evidence>
<name>A0AAU7B3J3_9ACTN</name>
<feature type="signal peptide" evidence="1">
    <location>
        <begin position="1"/>
        <end position="24"/>
    </location>
</feature>
<sequence>MNKNRLVPALAVAILAVAPSVASAACPDTGIYPTTANAERVERLVLCLTNEARAAAGVTPVTLDARLQKTARAFAVDKVVRGFKGHVDPDGDDIPERIAADGYPGGAAVGENWAGALETYSVKDTFALWMGSATHRKNILSASFRHIGVGAYLRKSGEQGSIVQDFGGASGAAQAPVPLTVKITSLGGKLFVSGHLEGATIGTHASIALQPTRVGRSAQAAVEPDNGRFAATLTKPLSGSVTVTVTALVDGKTVTVTKTA</sequence>
<proteinExistence type="predicted"/>
<dbReference type="PANTHER" id="PTHR31157:SF1">
    <property type="entry name" value="SCP DOMAIN-CONTAINING PROTEIN"/>
    <property type="match status" value="1"/>
</dbReference>
<dbReference type="EMBL" id="CP114014">
    <property type="protein sequence ID" value="XAY08475.1"/>
    <property type="molecule type" value="Genomic_DNA"/>
</dbReference>
<dbReference type="PROSITE" id="PS51257">
    <property type="entry name" value="PROKAR_LIPOPROTEIN"/>
    <property type="match status" value="1"/>
</dbReference>
<dbReference type="SUPFAM" id="SSF55797">
    <property type="entry name" value="PR-1-like"/>
    <property type="match status" value="1"/>
</dbReference>
<evidence type="ECO:0000256" key="1">
    <source>
        <dbReference type="SAM" id="SignalP"/>
    </source>
</evidence>
<reference evidence="3" key="1">
    <citation type="submission" date="2022-12" db="EMBL/GenBank/DDBJ databases">
        <title>Paraconexibacter alkalitolerans sp. nov. and Baekduia alba sp. nov., isolated from soil and emended description of the genera Paraconexibacter (Chun et al., 2020) and Baekduia (An et al., 2020).</title>
        <authorList>
            <person name="Vieira S."/>
            <person name="Huber K.J."/>
            <person name="Geppert A."/>
            <person name="Wolf J."/>
            <person name="Neumann-Schaal M."/>
            <person name="Muesken M."/>
            <person name="Overmann J."/>
        </authorList>
    </citation>
    <scope>NUCLEOTIDE SEQUENCE</scope>
    <source>
        <strain evidence="3">AEG42_29</strain>
    </source>
</reference>
<dbReference type="AlphaFoldDB" id="A0AAU7B3J3"/>
<accession>A0AAU7B3J3</accession>
<feature type="chain" id="PRO_5043873624" evidence="1">
    <location>
        <begin position="25"/>
        <end position="260"/>
    </location>
</feature>
<keyword evidence="1" id="KW-0732">Signal</keyword>
<dbReference type="InterPro" id="IPR035940">
    <property type="entry name" value="CAP_sf"/>
</dbReference>
<gene>
    <name evidence="3" type="ORF">DSM112329_05376</name>
</gene>